<dbReference type="Proteomes" id="UP001239111">
    <property type="component" value="Chromosome 1"/>
</dbReference>
<keyword evidence="2" id="KW-1185">Reference proteome</keyword>
<comment type="caution">
    <text evidence="1">The sequence shown here is derived from an EMBL/GenBank/DDBJ whole genome shotgun (WGS) entry which is preliminary data.</text>
</comment>
<accession>A0ACC2PKB8</accession>
<protein>
    <submittedName>
        <fullName evidence="1">Uncharacterized protein</fullName>
    </submittedName>
</protein>
<proteinExistence type="predicted"/>
<gene>
    <name evidence="1" type="ORF">QAD02_019268</name>
</gene>
<name>A0ACC2PKB8_9HYME</name>
<evidence type="ECO:0000313" key="2">
    <source>
        <dbReference type="Proteomes" id="UP001239111"/>
    </source>
</evidence>
<reference evidence="1" key="1">
    <citation type="submission" date="2023-04" db="EMBL/GenBank/DDBJ databases">
        <title>A chromosome-level genome assembly of the parasitoid wasp Eretmocerus hayati.</title>
        <authorList>
            <person name="Zhong Y."/>
            <person name="Liu S."/>
            <person name="Liu Y."/>
        </authorList>
    </citation>
    <scope>NUCLEOTIDE SEQUENCE</scope>
    <source>
        <strain evidence="1">ZJU_SS_LIU_2023</strain>
    </source>
</reference>
<sequence length="165" mass="18093">MDTKAVIISGEAPESDDESSSIKTGLSFPSVLASGSCGTIIQGEARESDDETNSVASYVVDPATCSYVDVKHRKSEKSCVKYNSLLHKKLRECNKSLNKNIHELLSTTVTSAMEQLVDTNKQLVKSELVLQDTVSKLQIASTHFESSLETLSQIVDEDYFQTVKI</sequence>
<organism evidence="1 2">
    <name type="scientific">Eretmocerus hayati</name>
    <dbReference type="NCBI Taxonomy" id="131215"/>
    <lineage>
        <taxon>Eukaryota</taxon>
        <taxon>Metazoa</taxon>
        <taxon>Ecdysozoa</taxon>
        <taxon>Arthropoda</taxon>
        <taxon>Hexapoda</taxon>
        <taxon>Insecta</taxon>
        <taxon>Pterygota</taxon>
        <taxon>Neoptera</taxon>
        <taxon>Endopterygota</taxon>
        <taxon>Hymenoptera</taxon>
        <taxon>Apocrita</taxon>
        <taxon>Proctotrupomorpha</taxon>
        <taxon>Chalcidoidea</taxon>
        <taxon>Aphelinidae</taxon>
        <taxon>Aphelininae</taxon>
        <taxon>Eretmocerus</taxon>
    </lineage>
</organism>
<evidence type="ECO:0000313" key="1">
    <source>
        <dbReference type="EMBL" id="KAJ8683476.1"/>
    </source>
</evidence>
<dbReference type="EMBL" id="CM056741">
    <property type="protein sequence ID" value="KAJ8683476.1"/>
    <property type="molecule type" value="Genomic_DNA"/>
</dbReference>